<proteinExistence type="predicted"/>
<dbReference type="Proteomes" id="UP000541352">
    <property type="component" value="Unassembled WGS sequence"/>
</dbReference>
<sequence>MASLPKNILSFEEPFGDTNSRKTELKEVSEGYRKLLEEKMTDLKDDAARVGKQALVIGGAIAAVYLVLELLLPDDEPEVKTKQQASFALPERTNNQPSWLVKTATSLAMTWALDIARQKLMDFLATQQQTNEVKNTNDTPG</sequence>
<gene>
    <name evidence="1" type="ORF">FHS57_001490</name>
</gene>
<accession>A0A7W6EPM4</accession>
<organism evidence="1 2">
    <name type="scientific">Runella defluvii</name>
    <dbReference type="NCBI Taxonomy" id="370973"/>
    <lineage>
        <taxon>Bacteria</taxon>
        <taxon>Pseudomonadati</taxon>
        <taxon>Bacteroidota</taxon>
        <taxon>Cytophagia</taxon>
        <taxon>Cytophagales</taxon>
        <taxon>Spirosomataceae</taxon>
        <taxon>Runella</taxon>
    </lineage>
</organism>
<protein>
    <submittedName>
        <fullName evidence="1">Uncharacterized protein</fullName>
    </submittedName>
</protein>
<keyword evidence="2" id="KW-1185">Reference proteome</keyword>
<dbReference type="EMBL" id="JACIBY010000002">
    <property type="protein sequence ID" value="MBB3837496.1"/>
    <property type="molecule type" value="Genomic_DNA"/>
</dbReference>
<comment type="caution">
    <text evidence="1">The sequence shown here is derived from an EMBL/GenBank/DDBJ whole genome shotgun (WGS) entry which is preliminary data.</text>
</comment>
<evidence type="ECO:0000313" key="2">
    <source>
        <dbReference type="Proteomes" id="UP000541352"/>
    </source>
</evidence>
<name>A0A7W6EPM4_9BACT</name>
<dbReference type="AlphaFoldDB" id="A0A7W6EPM4"/>
<reference evidence="1 2" key="1">
    <citation type="submission" date="2020-08" db="EMBL/GenBank/DDBJ databases">
        <title>Genomic Encyclopedia of Type Strains, Phase IV (KMG-IV): sequencing the most valuable type-strain genomes for metagenomic binning, comparative biology and taxonomic classification.</title>
        <authorList>
            <person name="Goeker M."/>
        </authorList>
    </citation>
    <scope>NUCLEOTIDE SEQUENCE [LARGE SCALE GENOMIC DNA]</scope>
    <source>
        <strain evidence="1 2">DSM 17976</strain>
    </source>
</reference>
<evidence type="ECO:0000313" key="1">
    <source>
        <dbReference type="EMBL" id="MBB3837496.1"/>
    </source>
</evidence>
<dbReference type="RefSeq" id="WP_183972207.1">
    <property type="nucleotide sequence ID" value="NZ_JACIBY010000002.1"/>
</dbReference>